<dbReference type="InterPro" id="IPR007393">
    <property type="entry name" value="YlxR_dom"/>
</dbReference>
<feature type="domain" description="YlxR" evidence="1">
    <location>
        <begin position="6"/>
        <end position="82"/>
    </location>
</feature>
<protein>
    <submittedName>
        <fullName evidence="2">YlxR family protein</fullName>
    </submittedName>
</protein>
<reference evidence="2 3" key="1">
    <citation type="submission" date="2022-04" db="EMBL/GenBank/DDBJ databases">
        <title>Positive selection, recombination, and allopatry shape intraspecific diversity of widespread and dominant cyanobacteria.</title>
        <authorList>
            <person name="Wei J."/>
            <person name="Shu W."/>
            <person name="Hu C."/>
        </authorList>
    </citation>
    <scope>NUCLEOTIDE SEQUENCE [LARGE SCALE GENOMIC DNA]</scope>
    <source>
        <strain evidence="2 3">AS-A4</strain>
    </source>
</reference>
<accession>A0ABV0KDM0</accession>
<evidence type="ECO:0000313" key="2">
    <source>
        <dbReference type="EMBL" id="MEP1057306.1"/>
    </source>
</evidence>
<keyword evidence="3" id="KW-1185">Reference proteome</keyword>
<dbReference type="Proteomes" id="UP001476950">
    <property type="component" value="Unassembled WGS sequence"/>
</dbReference>
<comment type="caution">
    <text evidence="2">The sequence shown here is derived from an EMBL/GenBank/DDBJ whole genome shotgun (WGS) entry which is preliminary data.</text>
</comment>
<dbReference type="Pfam" id="PF04296">
    <property type="entry name" value="YlxR"/>
    <property type="match status" value="1"/>
</dbReference>
<dbReference type="Gene3D" id="3.30.1230.10">
    <property type="entry name" value="YlxR-like"/>
    <property type="match status" value="1"/>
</dbReference>
<dbReference type="SUPFAM" id="SSF64376">
    <property type="entry name" value="YlxR-like"/>
    <property type="match status" value="1"/>
</dbReference>
<dbReference type="InterPro" id="IPR035931">
    <property type="entry name" value="YlxR-like_sf"/>
</dbReference>
<dbReference type="RefSeq" id="WP_190450280.1">
    <property type="nucleotide sequence ID" value="NZ_JAMPLM010000002.1"/>
</dbReference>
<dbReference type="PANTHER" id="PTHR34215:SF1">
    <property type="entry name" value="YLXR DOMAIN-CONTAINING PROTEIN"/>
    <property type="match status" value="1"/>
</dbReference>
<gene>
    <name evidence="2" type="ORF">NDI38_02585</name>
</gene>
<sequence>MEPNYRCCISCRKIATKQAFWRIVRVAPSQADSPPYVQLDSGMGRSAYLCPQTTCLQLAQKKNRLGRALKAAVADELFQALWQRLANSSEATQHEVNQTNLPD</sequence>
<evidence type="ECO:0000313" key="3">
    <source>
        <dbReference type="Proteomes" id="UP001476950"/>
    </source>
</evidence>
<dbReference type="PANTHER" id="PTHR34215">
    <property type="entry name" value="BLL0784 PROTEIN"/>
    <property type="match status" value="1"/>
</dbReference>
<dbReference type="InterPro" id="IPR037465">
    <property type="entry name" value="YlxR"/>
</dbReference>
<proteinExistence type="predicted"/>
<evidence type="ECO:0000259" key="1">
    <source>
        <dbReference type="Pfam" id="PF04296"/>
    </source>
</evidence>
<name>A0ABV0KDM0_9CYAN</name>
<organism evidence="2 3">
    <name type="scientific">Stenomitos frigidus AS-A4</name>
    <dbReference type="NCBI Taxonomy" id="2933935"/>
    <lineage>
        <taxon>Bacteria</taxon>
        <taxon>Bacillati</taxon>
        <taxon>Cyanobacteriota</taxon>
        <taxon>Cyanophyceae</taxon>
        <taxon>Leptolyngbyales</taxon>
        <taxon>Leptolyngbyaceae</taxon>
        <taxon>Stenomitos</taxon>
    </lineage>
</organism>
<dbReference type="EMBL" id="JAMPLM010000002">
    <property type="protein sequence ID" value="MEP1057306.1"/>
    <property type="molecule type" value="Genomic_DNA"/>
</dbReference>